<reference evidence="2 3" key="1">
    <citation type="submission" date="2010-12" db="EMBL/GenBank/DDBJ databases">
        <authorList>
            <person name="Muzny D."/>
            <person name="Qin X."/>
            <person name="Buhay C."/>
            <person name="Dugan-Rocha S."/>
            <person name="Ding Y."/>
            <person name="Chen G."/>
            <person name="Hawes A."/>
            <person name="Holder M."/>
            <person name="Jhangiani S."/>
            <person name="Johnson A."/>
            <person name="Khan Z."/>
            <person name="Li Z."/>
            <person name="Liu W."/>
            <person name="Liu X."/>
            <person name="Perez L."/>
            <person name="Shen H."/>
            <person name="Wang Q."/>
            <person name="Watt J."/>
            <person name="Xi L."/>
            <person name="Xin Y."/>
            <person name="Zhou J."/>
            <person name="Deng J."/>
            <person name="Jiang H."/>
            <person name="Liu Y."/>
            <person name="Qu J."/>
            <person name="Song X.-Z."/>
            <person name="Zhang L."/>
            <person name="Villasana D."/>
            <person name="Johnson A."/>
            <person name="Liu J."/>
            <person name="Liyanage D."/>
            <person name="Lorensuhewa L."/>
            <person name="Robinson T."/>
            <person name="Song A."/>
            <person name="Song B.-B."/>
            <person name="Dinh H."/>
            <person name="Thornton R."/>
            <person name="Coyle M."/>
            <person name="Francisco L."/>
            <person name="Jackson L."/>
            <person name="Javaid M."/>
            <person name="Korchina V."/>
            <person name="Kovar C."/>
            <person name="Mata R."/>
            <person name="Mathew T."/>
            <person name="Ngo R."/>
            <person name="Nguyen L."/>
            <person name="Nguyen N."/>
            <person name="Okwuonu G."/>
            <person name="Ongeri F."/>
            <person name="Pham C."/>
            <person name="Simmons D."/>
            <person name="Wilczek-Boney K."/>
            <person name="Hale W."/>
            <person name="Jakkamsetti A."/>
            <person name="Pham P."/>
            <person name="Ruth R."/>
            <person name="San Lucas F."/>
            <person name="Warren J."/>
            <person name="Zhang J."/>
            <person name="Zhao Z."/>
            <person name="Zhou C."/>
            <person name="Zhu D."/>
            <person name="Lee S."/>
            <person name="Bess C."/>
            <person name="Blankenburg K."/>
            <person name="Forbes L."/>
            <person name="Fu Q."/>
            <person name="Gubbala S."/>
            <person name="Hirani K."/>
            <person name="Jayaseelan J.C."/>
            <person name="Lara F."/>
            <person name="Munidasa M."/>
            <person name="Palculict T."/>
            <person name="Patil S."/>
            <person name="Pu L.-L."/>
            <person name="Saada N."/>
            <person name="Tang L."/>
            <person name="Weissenberger G."/>
            <person name="Zhu Y."/>
            <person name="Hemphill L."/>
            <person name="Shang Y."/>
            <person name="Youmans B."/>
            <person name="Ayvaz T."/>
            <person name="Ross M."/>
            <person name="Santibanez J."/>
            <person name="Aqrawi P."/>
            <person name="Gross S."/>
            <person name="Joshi V."/>
            <person name="Fowler G."/>
            <person name="Nazareth L."/>
            <person name="Reid J."/>
            <person name="Worley K."/>
            <person name="Petrosino J."/>
            <person name="Highlander S."/>
            <person name="Gibbs R."/>
        </authorList>
    </citation>
    <scope>NUCLEOTIDE SEQUENCE [LARGE SCALE GENOMIC DNA]</scope>
    <source>
        <strain evidence="2 3">DSM 10105</strain>
    </source>
</reference>
<name>E6K0F6_PARDN</name>
<dbReference type="AlphaFoldDB" id="E6K0F6"/>
<organism evidence="2 3">
    <name type="scientific">Parascardovia denticolens DSM 10105 = JCM 12538</name>
    <dbReference type="NCBI Taxonomy" id="864564"/>
    <lineage>
        <taxon>Bacteria</taxon>
        <taxon>Bacillati</taxon>
        <taxon>Actinomycetota</taxon>
        <taxon>Actinomycetes</taxon>
        <taxon>Bifidobacteriales</taxon>
        <taxon>Bifidobacteriaceae</taxon>
        <taxon>Parascardovia</taxon>
    </lineage>
</organism>
<keyword evidence="1" id="KW-0812">Transmembrane</keyword>
<dbReference type="Proteomes" id="UP000004946">
    <property type="component" value="Chromosome"/>
</dbReference>
<dbReference type="HOGENOM" id="CLU_108499_0_0_11"/>
<evidence type="ECO:0000313" key="2">
    <source>
        <dbReference type="EMBL" id="EFT84229.1"/>
    </source>
</evidence>
<dbReference type="RefSeq" id="WP_006289805.1">
    <property type="nucleotide sequence ID" value="NZ_AP012333.1"/>
</dbReference>
<accession>E6K0F6</accession>
<proteinExistence type="predicted"/>
<protein>
    <submittedName>
        <fullName evidence="2">Uncharacterized protein</fullName>
    </submittedName>
</protein>
<keyword evidence="3" id="KW-1185">Reference proteome</keyword>
<sequence length="209" mass="24004">MVSVDNRGKVDVVFSRGRGRWLRLVIAVVLVVVVLVGGVWWGVARHRRQQAERECAFSSEMNDDYWGLIVGLRGSGFRRPLVEDGRCFDPGEWFDDAVVPSARRNMAMAIAVYNRSHPSDRVTVEGVGAFFGREWAGHVARGDQRRGPEVRFLDWCNEKADLVYLNDEEYEIDGRKIVHKRGENSGFSFSRYDYLVNKDDAFKNLRMKE</sequence>
<keyword evidence="1" id="KW-0472">Membrane</keyword>
<evidence type="ECO:0000313" key="3">
    <source>
        <dbReference type="Proteomes" id="UP000004946"/>
    </source>
</evidence>
<dbReference type="EMBL" id="AEON01000001">
    <property type="protein sequence ID" value="EFT84229.1"/>
    <property type="molecule type" value="Genomic_DNA"/>
</dbReference>
<feature type="transmembrane region" description="Helical" evidence="1">
    <location>
        <begin position="21"/>
        <end position="43"/>
    </location>
</feature>
<comment type="caution">
    <text evidence="2">The sequence shown here is derived from an EMBL/GenBank/DDBJ whole genome shotgun (WGS) entry which is preliminary data.</text>
</comment>
<evidence type="ECO:0000256" key="1">
    <source>
        <dbReference type="SAM" id="Phobius"/>
    </source>
</evidence>
<keyword evidence="1" id="KW-1133">Transmembrane helix</keyword>
<gene>
    <name evidence="2" type="ORF">HMPREF0620_1234</name>
</gene>